<dbReference type="InterPro" id="IPR001478">
    <property type="entry name" value="PDZ"/>
</dbReference>
<dbReference type="PANTHER" id="PTHR36453">
    <property type="entry name" value="SECRETED PROTEIN-RELATED"/>
    <property type="match status" value="1"/>
</dbReference>
<evidence type="ECO:0000259" key="2">
    <source>
        <dbReference type="PROSITE" id="PS50106"/>
    </source>
</evidence>
<dbReference type="STRING" id="112413.SAMN05421854_10537"/>
<reference evidence="3 4" key="1">
    <citation type="submission" date="2016-10" db="EMBL/GenBank/DDBJ databases">
        <authorList>
            <person name="de Groot N.N."/>
        </authorList>
    </citation>
    <scope>NUCLEOTIDE SEQUENCE [LARGE SCALE GENOMIC DNA]</scope>
    <source>
        <strain evidence="3 4">DSM 44637</strain>
    </source>
</reference>
<evidence type="ECO:0000313" key="4">
    <source>
        <dbReference type="Proteomes" id="UP000199137"/>
    </source>
</evidence>
<dbReference type="RefSeq" id="WP_093574251.1">
    <property type="nucleotide sequence ID" value="NZ_FOWC01000005.1"/>
</dbReference>
<evidence type="ECO:0000256" key="1">
    <source>
        <dbReference type="SAM" id="SignalP"/>
    </source>
</evidence>
<dbReference type="PANTHER" id="PTHR36453:SF1">
    <property type="entry name" value="RIGHT HANDED BETA HELIX DOMAIN-CONTAINING PROTEIN"/>
    <property type="match status" value="1"/>
</dbReference>
<feature type="signal peptide" evidence="1">
    <location>
        <begin position="1"/>
        <end position="22"/>
    </location>
</feature>
<dbReference type="PROSITE" id="PS50106">
    <property type="entry name" value="PDZ"/>
    <property type="match status" value="1"/>
</dbReference>
<dbReference type="InterPro" id="IPR011050">
    <property type="entry name" value="Pectin_lyase_fold/virulence"/>
</dbReference>
<organism evidence="3 4">
    <name type="scientific">Amycolatopsis rubida</name>
    <dbReference type="NCBI Taxonomy" id="112413"/>
    <lineage>
        <taxon>Bacteria</taxon>
        <taxon>Bacillati</taxon>
        <taxon>Actinomycetota</taxon>
        <taxon>Actinomycetes</taxon>
        <taxon>Pseudonocardiales</taxon>
        <taxon>Pseudonocardiaceae</taxon>
        <taxon>Amycolatopsis</taxon>
    </lineage>
</organism>
<dbReference type="Pfam" id="PF13180">
    <property type="entry name" value="PDZ_2"/>
    <property type="match status" value="1"/>
</dbReference>
<feature type="chain" id="PRO_5038923373" evidence="1">
    <location>
        <begin position="23"/>
        <end position="989"/>
    </location>
</feature>
<dbReference type="Pfam" id="PF13229">
    <property type="entry name" value="Beta_helix"/>
    <property type="match status" value="1"/>
</dbReference>
<keyword evidence="1" id="KW-0732">Signal</keyword>
<dbReference type="Proteomes" id="UP000199137">
    <property type="component" value="Unassembled WGS sequence"/>
</dbReference>
<accession>A0A1I5PPL0</accession>
<dbReference type="InterPro" id="IPR012334">
    <property type="entry name" value="Pectin_lyas_fold"/>
</dbReference>
<dbReference type="InterPro" id="IPR036034">
    <property type="entry name" value="PDZ_sf"/>
</dbReference>
<dbReference type="SMART" id="SM00228">
    <property type="entry name" value="PDZ"/>
    <property type="match status" value="1"/>
</dbReference>
<dbReference type="OrthoDB" id="9808066at2"/>
<dbReference type="SUPFAM" id="SSF50156">
    <property type="entry name" value="PDZ domain-like"/>
    <property type="match status" value="1"/>
</dbReference>
<gene>
    <name evidence="3" type="ORF">SAMN05421854_10537</name>
</gene>
<evidence type="ECO:0000313" key="3">
    <source>
        <dbReference type="EMBL" id="SFP35949.1"/>
    </source>
</evidence>
<dbReference type="InterPro" id="IPR006626">
    <property type="entry name" value="PbH1"/>
</dbReference>
<protein>
    <submittedName>
        <fullName evidence="3">Right handed beta helix region</fullName>
    </submittedName>
</protein>
<dbReference type="EMBL" id="FOWC01000005">
    <property type="protein sequence ID" value="SFP35949.1"/>
    <property type="molecule type" value="Genomic_DNA"/>
</dbReference>
<dbReference type="SUPFAM" id="SSF51126">
    <property type="entry name" value="Pectin lyase-like"/>
    <property type="match status" value="1"/>
</dbReference>
<feature type="domain" description="PDZ" evidence="2">
    <location>
        <begin position="780"/>
        <end position="823"/>
    </location>
</feature>
<dbReference type="Gene3D" id="2.160.20.10">
    <property type="entry name" value="Single-stranded right-handed beta-helix, Pectin lyase-like"/>
    <property type="match status" value="1"/>
</dbReference>
<dbReference type="Gene3D" id="2.30.42.10">
    <property type="match status" value="1"/>
</dbReference>
<dbReference type="InterPro" id="IPR039448">
    <property type="entry name" value="Beta_helix"/>
</dbReference>
<dbReference type="AlphaFoldDB" id="A0A1I5PPL0"/>
<dbReference type="Gene3D" id="2.60.120.260">
    <property type="entry name" value="Galactose-binding domain-like"/>
    <property type="match status" value="1"/>
</dbReference>
<sequence>MANRRLLSIVLSAVAGVAGTLALGQPAAASGPPPVTVYAAPRADAPPGNPCTRPRPCSLSQAQQRVRHLLRTGAGARRDIVLKLAGGSYYLSAPLAFGPQDSGRNGHTVTWQQATDAAVTISGGRPLRPAWQPAAPGSKIMAATVPAGLDFDGLFVNGQRQILARYPNYDPDAARLQGSVSLADLGRESAKWSNPSTALVRAMHCGDWGSVSFTVSGRTGDGLALHYVGDNNRPRDCGLTKGNGPGRIGPAMAENVKEELDAPGEWFYERTSGRLLYYPPEGTDLSAATVETAEQDQLITLAGTSPANPVHDITLRGLHFAATHRTLFDSTFEADAKGDWAVVRKGAVHLKNAADIAVTGSFFDQLGGNGVFLDGYTKHNTVSDNKFESDGATDVQIVGSPSAVRDYSGNYDDTVSVSDTAPGPKTDDYPRDIVVRNNRMRSMGRFEKQSSGVNISMSANVTVDGNTISDSPRACLNIEDGTWGGHDIKNNDLFDCVKETGDNGSVNVWGRGRFWASSGNNTLAPGTSFEGSTGTALTDAQARHLMKRDVVRPITVQHNRFWHAGDWAIDLDDGSSDFRLLDNLILKGGIKLRDGYERTVRNNLLVDGSIYEQVSHSGCGDVIEHNITLGPQAYSNVLNNPSTAQYGVDRNLFWNDHYPVYVNPDGSGNEALSADGATINPQSAWVRAGMDPHSLVADPEFTAADPTASYDFTVASGSPAVSLGYANFPMTGFGAAGGPLPPKAAFAYGPGSGGPANGLIVQPEMLMGAAATNIPSLAVQSSLGLTKPYGLYLTSVPEGSYAAQHGLRTGDDITAVNGTSVTDDRNTFWLSYNKLAPGAPITLTVRRGQADVTVRLGKTLGSELLNNTSGVVYTTAGSPSTGWIWRGKTAGGANSYLDDIWATQNAGDSWSLTFSGTGIDIISETNTDEGDVDLTLDGAPDRTVSFVTPAREYQSTVATISGLRPGVHTVTGTMKNGSYLIVDAFRTHP</sequence>
<proteinExistence type="predicted"/>
<name>A0A1I5PPL0_9PSEU</name>
<dbReference type="SMART" id="SM00710">
    <property type="entry name" value="PbH1"/>
    <property type="match status" value="5"/>
</dbReference>